<feature type="region of interest" description="Disordered" evidence="1">
    <location>
        <begin position="85"/>
        <end position="117"/>
    </location>
</feature>
<reference evidence="2 3" key="1">
    <citation type="submission" date="2023-01" db="EMBL/GenBank/DDBJ databases">
        <authorList>
            <person name="Kreplak J."/>
        </authorList>
    </citation>
    <scope>NUCLEOTIDE SEQUENCE [LARGE SCALE GENOMIC DNA]</scope>
</reference>
<gene>
    <name evidence="2" type="ORF">VFH_II121440</name>
</gene>
<dbReference type="AlphaFoldDB" id="A0AAV0ZLD5"/>
<evidence type="ECO:0000256" key="1">
    <source>
        <dbReference type="SAM" id="MobiDB-lite"/>
    </source>
</evidence>
<keyword evidence="3" id="KW-1185">Reference proteome</keyword>
<name>A0AAV0ZLD5_VICFA</name>
<evidence type="ECO:0000313" key="2">
    <source>
        <dbReference type="EMBL" id="CAI8598313.1"/>
    </source>
</evidence>
<dbReference type="EMBL" id="OX451737">
    <property type="protein sequence ID" value="CAI8598313.1"/>
    <property type="molecule type" value="Genomic_DNA"/>
</dbReference>
<sequence length="117" mass="14070">MFFLNLQVKNNNNTHNNGTEKKRKFRTRIGTARVKPPRTPPHHARLSNLFRIHHLRRSTDLRLPHQNPDRFNSDEPRFRFVRFCWQQTDGQPPSRKRRRSHLPPYTLAANHRKPPPL</sequence>
<dbReference type="Proteomes" id="UP001157006">
    <property type="component" value="Chromosome 2"/>
</dbReference>
<accession>A0AAV0ZLD5</accession>
<feature type="region of interest" description="Disordered" evidence="1">
    <location>
        <begin position="9"/>
        <end position="44"/>
    </location>
</feature>
<protein>
    <submittedName>
        <fullName evidence="2">Uncharacterized protein</fullName>
    </submittedName>
</protein>
<evidence type="ECO:0000313" key="3">
    <source>
        <dbReference type="Proteomes" id="UP001157006"/>
    </source>
</evidence>
<organism evidence="2 3">
    <name type="scientific">Vicia faba</name>
    <name type="common">Broad bean</name>
    <name type="synonym">Faba vulgaris</name>
    <dbReference type="NCBI Taxonomy" id="3906"/>
    <lineage>
        <taxon>Eukaryota</taxon>
        <taxon>Viridiplantae</taxon>
        <taxon>Streptophyta</taxon>
        <taxon>Embryophyta</taxon>
        <taxon>Tracheophyta</taxon>
        <taxon>Spermatophyta</taxon>
        <taxon>Magnoliopsida</taxon>
        <taxon>eudicotyledons</taxon>
        <taxon>Gunneridae</taxon>
        <taxon>Pentapetalae</taxon>
        <taxon>rosids</taxon>
        <taxon>fabids</taxon>
        <taxon>Fabales</taxon>
        <taxon>Fabaceae</taxon>
        <taxon>Papilionoideae</taxon>
        <taxon>50 kb inversion clade</taxon>
        <taxon>NPAAA clade</taxon>
        <taxon>Hologalegina</taxon>
        <taxon>IRL clade</taxon>
        <taxon>Fabeae</taxon>
        <taxon>Vicia</taxon>
    </lineage>
</organism>
<proteinExistence type="predicted"/>